<sequence>MRLVVCEGCGEGCVECRCLYSLSCLSQARRPCTSSPTYGQPSDIGAGIYFAPFFDIPAHVGGPLFTVRAPLAPPVISPSASRPRPSSTRPHSSSPPQNSRLPHTFVPSRVSVAKCDSASATKQDRASQQQPSKPQATLLTKLYAFLTPRESPHDSLGPRRRADHRRAARRAVLHFLPCVYRQSRFASFSRQLNDPRLHAQGQSSQRGPGNRRPTRAPGPTQPSIGTRLLRSSPTSSGASLLVSPSLASWTTR</sequence>
<dbReference type="AlphaFoldDB" id="A0A5C3NXZ1"/>
<feature type="region of interest" description="Disordered" evidence="1">
    <location>
        <begin position="191"/>
        <end position="252"/>
    </location>
</feature>
<evidence type="ECO:0000256" key="1">
    <source>
        <dbReference type="SAM" id="MobiDB-lite"/>
    </source>
</evidence>
<evidence type="ECO:0000313" key="3">
    <source>
        <dbReference type="Proteomes" id="UP000308197"/>
    </source>
</evidence>
<proteinExistence type="predicted"/>
<feature type="compositionally biased region" description="Polar residues" evidence="1">
    <location>
        <begin position="221"/>
        <end position="238"/>
    </location>
</feature>
<accession>A0A5C3NXZ1</accession>
<dbReference type="Proteomes" id="UP000308197">
    <property type="component" value="Unassembled WGS sequence"/>
</dbReference>
<feature type="compositionally biased region" description="Low complexity" evidence="1">
    <location>
        <begin position="77"/>
        <end position="96"/>
    </location>
</feature>
<evidence type="ECO:0000313" key="2">
    <source>
        <dbReference type="EMBL" id="TFK82316.1"/>
    </source>
</evidence>
<organism evidence="2 3">
    <name type="scientific">Polyporus arcularius HHB13444</name>
    <dbReference type="NCBI Taxonomy" id="1314778"/>
    <lineage>
        <taxon>Eukaryota</taxon>
        <taxon>Fungi</taxon>
        <taxon>Dikarya</taxon>
        <taxon>Basidiomycota</taxon>
        <taxon>Agaricomycotina</taxon>
        <taxon>Agaricomycetes</taxon>
        <taxon>Polyporales</taxon>
        <taxon>Polyporaceae</taxon>
        <taxon>Polyporus</taxon>
    </lineage>
</organism>
<reference evidence="2 3" key="1">
    <citation type="journal article" date="2019" name="Nat. Ecol. Evol.">
        <title>Megaphylogeny resolves global patterns of mushroom evolution.</title>
        <authorList>
            <person name="Varga T."/>
            <person name="Krizsan K."/>
            <person name="Foldi C."/>
            <person name="Dima B."/>
            <person name="Sanchez-Garcia M."/>
            <person name="Sanchez-Ramirez S."/>
            <person name="Szollosi G.J."/>
            <person name="Szarkandi J.G."/>
            <person name="Papp V."/>
            <person name="Albert L."/>
            <person name="Andreopoulos W."/>
            <person name="Angelini C."/>
            <person name="Antonin V."/>
            <person name="Barry K.W."/>
            <person name="Bougher N.L."/>
            <person name="Buchanan P."/>
            <person name="Buyck B."/>
            <person name="Bense V."/>
            <person name="Catcheside P."/>
            <person name="Chovatia M."/>
            <person name="Cooper J."/>
            <person name="Damon W."/>
            <person name="Desjardin D."/>
            <person name="Finy P."/>
            <person name="Geml J."/>
            <person name="Haridas S."/>
            <person name="Hughes K."/>
            <person name="Justo A."/>
            <person name="Karasinski D."/>
            <person name="Kautmanova I."/>
            <person name="Kiss B."/>
            <person name="Kocsube S."/>
            <person name="Kotiranta H."/>
            <person name="LaButti K.M."/>
            <person name="Lechner B.E."/>
            <person name="Liimatainen K."/>
            <person name="Lipzen A."/>
            <person name="Lukacs Z."/>
            <person name="Mihaltcheva S."/>
            <person name="Morgado L.N."/>
            <person name="Niskanen T."/>
            <person name="Noordeloos M.E."/>
            <person name="Ohm R.A."/>
            <person name="Ortiz-Santana B."/>
            <person name="Ovrebo C."/>
            <person name="Racz N."/>
            <person name="Riley R."/>
            <person name="Savchenko A."/>
            <person name="Shiryaev A."/>
            <person name="Soop K."/>
            <person name="Spirin V."/>
            <person name="Szebenyi C."/>
            <person name="Tomsovsky M."/>
            <person name="Tulloss R.E."/>
            <person name="Uehling J."/>
            <person name="Grigoriev I.V."/>
            <person name="Vagvolgyi C."/>
            <person name="Papp T."/>
            <person name="Martin F.M."/>
            <person name="Miettinen O."/>
            <person name="Hibbett D.S."/>
            <person name="Nagy L.G."/>
        </authorList>
    </citation>
    <scope>NUCLEOTIDE SEQUENCE [LARGE SCALE GENOMIC DNA]</scope>
    <source>
        <strain evidence="2 3">HHB13444</strain>
    </source>
</reference>
<gene>
    <name evidence="2" type="ORF">K466DRAFT_304922</name>
</gene>
<feature type="compositionally biased region" description="Polar residues" evidence="1">
    <location>
        <begin position="118"/>
        <end position="136"/>
    </location>
</feature>
<feature type="region of interest" description="Disordered" evidence="1">
    <location>
        <begin position="116"/>
        <end position="136"/>
    </location>
</feature>
<dbReference type="STRING" id="1314778.A0A5C3NXZ1"/>
<dbReference type="InParanoid" id="A0A5C3NXZ1"/>
<dbReference type="EMBL" id="ML211498">
    <property type="protein sequence ID" value="TFK82316.1"/>
    <property type="molecule type" value="Genomic_DNA"/>
</dbReference>
<keyword evidence="3" id="KW-1185">Reference proteome</keyword>
<protein>
    <submittedName>
        <fullName evidence="2">Uncharacterized protein</fullName>
    </submittedName>
</protein>
<name>A0A5C3NXZ1_9APHY</name>
<feature type="region of interest" description="Disordered" evidence="1">
    <location>
        <begin position="76"/>
        <end position="103"/>
    </location>
</feature>